<protein>
    <recommendedName>
        <fullName evidence="7">Enhancer of polycomb-like protein</fullName>
    </recommendedName>
</protein>
<comment type="subcellular location">
    <subcellularLocation>
        <location evidence="1 7">Nucleus</location>
    </subcellularLocation>
</comment>
<evidence type="ECO:0000259" key="9">
    <source>
        <dbReference type="Pfam" id="PF10513"/>
    </source>
</evidence>
<dbReference type="Pfam" id="PF10513">
    <property type="entry name" value="EPL1"/>
    <property type="match status" value="1"/>
</dbReference>
<accession>A0A4S4LCG5</accession>
<feature type="region of interest" description="Disordered" evidence="8">
    <location>
        <begin position="162"/>
        <end position="200"/>
    </location>
</feature>
<dbReference type="Proteomes" id="UP000308199">
    <property type="component" value="Unassembled WGS sequence"/>
</dbReference>
<dbReference type="PANTHER" id="PTHR14898">
    <property type="entry name" value="ENHANCER OF POLYCOMB"/>
    <property type="match status" value="1"/>
</dbReference>
<gene>
    <name evidence="10" type="ORF">EW145_g1997</name>
</gene>
<dbReference type="OrthoDB" id="435275at2759"/>
<keyword evidence="5 7" id="KW-0539">Nucleus</keyword>
<comment type="function">
    <text evidence="6">Component of the NuA4 histone acetyltransferase complex which is involved in transcriptional activation of selected genes principally by acetylation of nucleosomal histone H4 and H2A. The NuA4 complex is also involved in DNA repair. Involved in gene silencing by neighboring heterochromatin, blockage of the silencing spreading along the chromosome, and required for cell cycle progression through G2/M.</text>
</comment>
<feature type="region of interest" description="Disordered" evidence="8">
    <location>
        <begin position="925"/>
        <end position="976"/>
    </location>
</feature>
<keyword evidence="11" id="KW-1185">Reference proteome</keyword>
<evidence type="ECO:0000256" key="2">
    <source>
        <dbReference type="ARBA" id="ARBA00008035"/>
    </source>
</evidence>
<comment type="caution">
    <text evidence="10">The sequence shown here is derived from an EMBL/GenBank/DDBJ whole genome shotgun (WGS) entry which is preliminary data.</text>
</comment>
<organism evidence="10 11">
    <name type="scientific">Phellinidium pouzarii</name>
    <dbReference type="NCBI Taxonomy" id="167371"/>
    <lineage>
        <taxon>Eukaryota</taxon>
        <taxon>Fungi</taxon>
        <taxon>Dikarya</taxon>
        <taxon>Basidiomycota</taxon>
        <taxon>Agaricomycotina</taxon>
        <taxon>Agaricomycetes</taxon>
        <taxon>Hymenochaetales</taxon>
        <taxon>Hymenochaetaceae</taxon>
        <taxon>Phellinidium</taxon>
    </lineage>
</organism>
<evidence type="ECO:0000256" key="7">
    <source>
        <dbReference type="RuleBase" id="RU361124"/>
    </source>
</evidence>
<feature type="region of interest" description="Disordered" evidence="8">
    <location>
        <begin position="1"/>
        <end position="20"/>
    </location>
</feature>
<feature type="compositionally biased region" description="Polar residues" evidence="8">
    <location>
        <begin position="935"/>
        <end position="963"/>
    </location>
</feature>
<evidence type="ECO:0000256" key="6">
    <source>
        <dbReference type="ARBA" id="ARBA00025513"/>
    </source>
</evidence>
<dbReference type="InterPro" id="IPR019542">
    <property type="entry name" value="Enhancer_polycomb-like_N"/>
</dbReference>
<feature type="domain" description="Enhancer of polycomb-like N-terminal" evidence="9">
    <location>
        <begin position="15"/>
        <end position="221"/>
    </location>
</feature>
<evidence type="ECO:0000313" key="11">
    <source>
        <dbReference type="Proteomes" id="UP000308199"/>
    </source>
</evidence>
<evidence type="ECO:0000256" key="5">
    <source>
        <dbReference type="ARBA" id="ARBA00023242"/>
    </source>
</evidence>
<evidence type="ECO:0000313" key="10">
    <source>
        <dbReference type="EMBL" id="THH09472.1"/>
    </source>
</evidence>
<feature type="compositionally biased region" description="Polar residues" evidence="8">
    <location>
        <begin position="656"/>
        <end position="681"/>
    </location>
</feature>
<feature type="compositionally biased region" description="Polar residues" evidence="8">
    <location>
        <begin position="696"/>
        <end position="739"/>
    </location>
</feature>
<evidence type="ECO:0000256" key="8">
    <source>
        <dbReference type="SAM" id="MobiDB-lite"/>
    </source>
</evidence>
<keyword evidence="3 7" id="KW-0805">Transcription regulation</keyword>
<dbReference type="AlphaFoldDB" id="A0A4S4LCG5"/>
<evidence type="ECO:0000256" key="4">
    <source>
        <dbReference type="ARBA" id="ARBA00023163"/>
    </source>
</evidence>
<name>A0A4S4LCG5_9AGAM</name>
<keyword evidence="4 7" id="KW-0804">Transcription</keyword>
<dbReference type="GO" id="GO:0035267">
    <property type="term" value="C:NuA4 histone acetyltransferase complex"/>
    <property type="evidence" value="ECO:0007669"/>
    <property type="project" value="InterPro"/>
</dbReference>
<evidence type="ECO:0000256" key="1">
    <source>
        <dbReference type="ARBA" id="ARBA00004123"/>
    </source>
</evidence>
<dbReference type="GO" id="GO:0006357">
    <property type="term" value="P:regulation of transcription by RNA polymerase II"/>
    <property type="evidence" value="ECO:0007669"/>
    <property type="project" value="InterPro"/>
</dbReference>
<dbReference type="GO" id="GO:0005634">
    <property type="term" value="C:nucleus"/>
    <property type="evidence" value="ECO:0007669"/>
    <property type="project" value="UniProtKB-SubCell"/>
</dbReference>
<dbReference type="InterPro" id="IPR024943">
    <property type="entry name" value="Enhancer_polycomb"/>
</dbReference>
<reference evidence="10 11" key="1">
    <citation type="submission" date="2019-02" db="EMBL/GenBank/DDBJ databases">
        <title>Genome sequencing of the rare red list fungi Phellinidium pouzarii.</title>
        <authorList>
            <person name="Buettner E."/>
            <person name="Kellner H."/>
        </authorList>
    </citation>
    <scope>NUCLEOTIDE SEQUENCE [LARGE SCALE GENOMIC DNA]</scope>
    <source>
        <strain evidence="10 11">DSM 108285</strain>
    </source>
</reference>
<proteinExistence type="inferred from homology"/>
<feature type="region of interest" description="Disordered" evidence="8">
    <location>
        <begin position="656"/>
        <end position="739"/>
    </location>
</feature>
<feature type="compositionally biased region" description="Low complexity" evidence="8">
    <location>
        <begin position="169"/>
        <end position="189"/>
    </location>
</feature>
<feature type="region of interest" description="Disordered" evidence="8">
    <location>
        <begin position="79"/>
        <end position="100"/>
    </location>
</feature>
<dbReference type="EMBL" id="SGPK01000062">
    <property type="protein sequence ID" value="THH09472.1"/>
    <property type="molecule type" value="Genomic_DNA"/>
</dbReference>
<evidence type="ECO:0000256" key="3">
    <source>
        <dbReference type="ARBA" id="ARBA00023015"/>
    </source>
</evidence>
<sequence length="976" mass="108166">MPRNQNAGNPSLRNRNRVTNKTRLKVIKGNIDADPIVIDEDEERARVVSTAGVDAEDANEHHLQAVLSAASHRATAFTQRSTNTANADKDAKKSSGSTAFIPVPDAAGLVDDVAELYPPGRWTEPATYIKFSLAIDECIPSALADSFTHVMDERDAEWLDKNNQEARGEGTSTQASSSSGTTTRSGGLHRSSKSKGKEAEALMPVSMSELDFELVMGLFEKVTNDNTPFLHVSFQQQHGTSIPPFSDYNDIFANDLSPSFFATYMRPTDIPSPQTLVRMARAVYPYWRERKIEREGYRIIPTLNFDESDSKNESYICFRRREIKAIRKTRAAQVSSSDKLLRLKGELTHAFELARNILNREVIKRESYNEAKAVWERRMALVDLKRRFSVYGGRDEEDLLFDKERVPKKQKPSDPSSLALRIKHRSNGDASASPVPIEPQVRPKDRYNVIQATMDSFSKRVKEADHGWDDQIDTPYQQLPVPLADRFFKGIRSDVLGAFSAEERYREPMHLRLRRGRGGRMHIDRRRPNVHAPFSAADILRFNTRKSPKDVDAGLEEEDMNRLAERWKFDTVHDIGTDDEDRTLLDDFEPKHIRFQAQLLLDQDLPTTDARLYLFDTQSGAHNYVNPLRATQITPQAKRDNIYQHRPTPTMIQALPTQQPSIPQGTSTAQTPNSSSVTLQSPMRMAPVTVARHSRTPSNGPQRPPSSASAHNVQPVASLSSSPPTNHVNLQSNGVSQKSPVNAVSTMSIPVANGISNGSTSGTNGSFSGFTNNIATFNQVQQQQHHAFFMQQKKALANYAAVSTRNGQAGYAPQMMNGVIGNSNGDAINNNNNVNLGGPVSLNLKLPPQRQMQWTTAAQRSQTMQSDPSAIQGIQGMQLAGLLQAHAAPVVNGHLSPARSAHSPSNMFVGHNQERISPTHTMLAHPLSLSPHVGNPTQPQTQSHMSPARSMQTSPSPLLQHQLPNLVGMPSQGQGF</sequence>
<feature type="compositionally biased region" description="Polar residues" evidence="8">
    <location>
        <begin position="1"/>
        <end position="13"/>
    </location>
</feature>
<comment type="similarity">
    <text evidence="2 7">Belongs to the enhancer of polycomb family.</text>
</comment>